<evidence type="ECO:0000259" key="1">
    <source>
        <dbReference type="PROSITE" id="PS51184"/>
    </source>
</evidence>
<feature type="domain" description="JmjC" evidence="1">
    <location>
        <begin position="1"/>
        <end position="87"/>
    </location>
</feature>
<dbReference type="GO" id="GO:0034647">
    <property type="term" value="F:histone H3K4me/H3K4me2/H3K4me3 demethylase activity"/>
    <property type="evidence" value="ECO:0007669"/>
    <property type="project" value="TreeGrafter"/>
</dbReference>
<dbReference type="GO" id="GO:0032259">
    <property type="term" value="P:methylation"/>
    <property type="evidence" value="ECO:0007669"/>
    <property type="project" value="UniProtKB-KW"/>
</dbReference>
<dbReference type="PANTHER" id="PTHR10694">
    <property type="entry name" value="LYSINE-SPECIFIC DEMETHYLASE"/>
    <property type="match status" value="1"/>
</dbReference>
<organism evidence="2">
    <name type="scientific">Tanacetum cinerariifolium</name>
    <name type="common">Dalmatian daisy</name>
    <name type="synonym">Chrysanthemum cinerariifolium</name>
    <dbReference type="NCBI Taxonomy" id="118510"/>
    <lineage>
        <taxon>Eukaryota</taxon>
        <taxon>Viridiplantae</taxon>
        <taxon>Streptophyta</taxon>
        <taxon>Embryophyta</taxon>
        <taxon>Tracheophyta</taxon>
        <taxon>Spermatophyta</taxon>
        <taxon>Magnoliopsida</taxon>
        <taxon>eudicotyledons</taxon>
        <taxon>Gunneridae</taxon>
        <taxon>Pentapetalae</taxon>
        <taxon>asterids</taxon>
        <taxon>campanulids</taxon>
        <taxon>Asterales</taxon>
        <taxon>Asteraceae</taxon>
        <taxon>Asteroideae</taxon>
        <taxon>Anthemideae</taxon>
        <taxon>Anthemidinae</taxon>
        <taxon>Tanacetum</taxon>
    </lineage>
</organism>
<gene>
    <name evidence="2" type="ORF">Tci_407716</name>
</gene>
<keyword evidence="2" id="KW-0489">Methyltransferase</keyword>
<dbReference type="Pfam" id="PF02373">
    <property type="entry name" value="JmjC"/>
    <property type="match status" value="1"/>
</dbReference>
<dbReference type="GO" id="GO:0000785">
    <property type="term" value="C:chromatin"/>
    <property type="evidence" value="ECO:0007669"/>
    <property type="project" value="TreeGrafter"/>
</dbReference>
<proteinExistence type="predicted"/>
<dbReference type="EMBL" id="BKCJ010171867">
    <property type="protein sequence ID" value="GEY35742.1"/>
    <property type="molecule type" value="Genomic_DNA"/>
</dbReference>
<dbReference type="GO" id="GO:0010468">
    <property type="term" value="P:regulation of gene expression"/>
    <property type="evidence" value="ECO:0007669"/>
    <property type="project" value="UniProtKB-ARBA"/>
</dbReference>
<keyword evidence="2" id="KW-0808">Transferase</keyword>
<dbReference type="SUPFAM" id="SSF51197">
    <property type="entry name" value="Clavaminate synthase-like"/>
    <property type="match status" value="1"/>
</dbReference>
<dbReference type="PROSITE" id="PS51184">
    <property type="entry name" value="JMJC"/>
    <property type="match status" value="1"/>
</dbReference>
<dbReference type="PANTHER" id="PTHR10694:SF45">
    <property type="entry name" value="LYSINE-SPECIFIC DEMETHYLASE ELF6"/>
    <property type="match status" value="1"/>
</dbReference>
<name>A0A699HMG5_TANCI</name>
<accession>A0A699HMG5</accession>
<protein>
    <submittedName>
        <fullName evidence="2">Probable lysine-specific demethylase ELF6</fullName>
    </submittedName>
</protein>
<evidence type="ECO:0000313" key="2">
    <source>
        <dbReference type="EMBL" id="GEY35742.1"/>
    </source>
</evidence>
<comment type="caution">
    <text evidence="2">The sequence shown here is derived from an EMBL/GenBank/DDBJ whole genome shotgun (WGS) entry which is preliminary data.</text>
</comment>
<dbReference type="Gene3D" id="2.60.120.650">
    <property type="entry name" value="Cupin"/>
    <property type="match status" value="1"/>
</dbReference>
<dbReference type="InterPro" id="IPR003347">
    <property type="entry name" value="JmjC_dom"/>
</dbReference>
<reference evidence="2" key="1">
    <citation type="journal article" date="2019" name="Sci. Rep.">
        <title>Draft genome of Tanacetum cinerariifolium, the natural source of mosquito coil.</title>
        <authorList>
            <person name="Yamashiro T."/>
            <person name="Shiraishi A."/>
            <person name="Satake H."/>
            <person name="Nakayama K."/>
        </authorList>
    </citation>
    <scope>NUCLEOTIDE SEQUENCE</scope>
</reference>
<dbReference type="AlphaFoldDB" id="A0A699HMG5"/>
<feature type="non-terminal residue" evidence="2">
    <location>
        <position position="110"/>
    </location>
</feature>
<sequence>MAINNRFFLLCKSYVRTLLPFLSPKDVTIRSTASLRHRLVQYPGEFVVTFLRAYHIGFSHGFNCEEAANFGTPKWLSVAKEAAVRRVAMNFLPMLSHQQLFYLLTLLFTP</sequence>
<dbReference type="GO" id="GO:0005634">
    <property type="term" value="C:nucleus"/>
    <property type="evidence" value="ECO:0007669"/>
    <property type="project" value="TreeGrafter"/>
</dbReference>
<dbReference type="GO" id="GO:0008168">
    <property type="term" value="F:methyltransferase activity"/>
    <property type="evidence" value="ECO:0007669"/>
    <property type="project" value="UniProtKB-KW"/>
</dbReference>